<feature type="region of interest" description="Disordered" evidence="1">
    <location>
        <begin position="70"/>
        <end position="94"/>
    </location>
</feature>
<feature type="region of interest" description="Disordered" evidence="1">
    <location>
        <begin position="159"/>
        <end position="241"/>
    </location>
</feature>
<gene>
    <name evidence="3" type="ORF">DL897_16410</name>
</gene>
<protein>
    <submittedName>
        <fullName evidence="3">Uncharacterized protein</fullName>
    </submittedName>
</protein>
<feature type="compositionally biased region" description="Polar residues" evidence="1">
    <location>
        <begin position="231"/>
        <end position="241"/>
    </location>
</feature>
<sequence length="241" mass="26660">MRKNLFFIFIGMVITVFLTGAGLIYYQQMSSQSPLISVVKQMIHVPKKEPQDKKKAVAIPTPTVVAATPIQTNQTRNLSQQDPEQKDKKEKEKRKHSFVEGILKQWKSNNFQILVNSSYFVTALDAHYGTDDWFTYDGVIDVMYGIGINNKVIIDPMSLTPKPDPSTKPPNIDDNLTADPPVTNEPPIDLPTKEPPSTQPGTDNPSKPPTNPNPNQPSDGTDSPDADDDTNGSSNQSHSPF</sequence>
<dbReference type="Proteomes" id="UP000251213">
    <property type="component" value="Unassembled WGS sequence"/>
</dbReference>
<dbReference type="AlphaFoldDB" id="A0A364K167"/>
<reference evidence="3 4" key="1">
    <citation type="submission" date="2018-06" db="EMBL/GenBank/DDBJ databases">
        <title>Thermoflavimicrobium daqus sp. nov., a thermophilic microbe isolated from Moutai-flavour Daqu.</title>
        <authorList>
            <person name="Wang X."/>
            <person name="Zhou H."/>
        </authorList>
    </citation>
    <scope>NUCLEOTIDE SEQUENCE [LARGE SCALE GENOMIC DNA]</scope>
    <source>
        <strain evidence="3 4">FBKL4.011</strain>
    </source>
</reference>
<dbReference type="EMBL" id="QJKK01000014">
    <property type="protein sequence ID" value="RAL21427.1"/>
    <property type="molecule type" value="Genomic_DNA"/>
</dbReference>
<keyword evidence="2" id="KW-0472">Membrane</keyword>
<evidence type="ECO:0000256" key="1">
    <source>
        <dbReference type="SAM" id="MobiDB-lite"/>
    </source>
</evidence>
<name>A0A364K167_9BACL</name>
<proteinExistence type="predicted"/>
<keyword evidence="2" id="KW-0812">Transmembrane</keyword>
<feature type="compositionally biased region" description="Pro residues" evidence="1">
    <location>
        <begin position="206"/>
        <end position="215"/>
    </location>
</feature>
<evidence type="ECO:0000313" key="4">
    <source>
        <dbReference type="Proteomes" id="UP000251213"/>
    </source>
</evidence>
<accession>A0A364K167</accession>
<dbReference type="RefSeq" id="WP_113660205.1">
    <property type="nucleotide sequence ID" value="NZ_KZ845676.1"/>
</dbReference>
<organism evidence="3 4">
    <name type="scientific">Thermoflavimicrobium daqui</name>
    <dbReference type="NCBI Taxonomy" id="2137476"/>
    <lineage>
        <taxon>Bacteria</taxon>
        <taxon>Bacillati</taxon>
        <taxon>Bacillota</taxon>
        <taxon>Bacilli</taxon>
        <taxon>Bacillales</taxon>
        <taxon>Thermoactinomycetaceae</taxon>
        <taxon>Thermoflavimicrobium</taxon>
    </lineage>
</organism>
<evidence type="ECO:0000313" key="3">
    <source>
        <dbReference type="EMBL" id="RAL21427.1"/>
    </source>
</evidence>
<evidence type="ECO:0000256" key="2">
    <source>
        <dbReference type="SAM" id="Phobius"/>
    </source>
</evidence>
<reference evidence="3 4" key="2">
    <citation type="submission" date="2018-06" db="EMBL/GenBank/DDBJ databases">
        <authorList>
            <person name="Zhirakovskaya E."/>
        </authorList>
    </citation>
    <scope>NUCLEOTIDE SEQUENCE [LARGE SCALE GENOMIC DNA]</scope>
    <source>
        <strain evidence="3 4">FBKL4.011</strain>
    </source>
</reference>
<feature type="transmembrane region" description="Helical" evidence="2">
    <location>
        <begin position="6"/>
        <end position="26"/>
    </location>
</feature>
<dbReference type="OrthoDB" id="9850611at2"/>
<keyword evidence="4" id="KW-1185">Reference proteome</keyword>
<keyword evidence="2" id="KW-1133">Transmembrane helix</keyword>
<comment type="caution">
    <text evidence="3">The sequence shown here is derived from an EMBL/GenBank/DDBJ whole genome shotgun (WGS) entry which is preliminary data.</text>
</comment>